<dbReference type="Proteomes" id="UP000662259">
    <property type="component" value="Unassembled WGS sequence"/>
</dbReference>
<proteinExistence type="predicted"/>
<name>A0A8I2GW85_RHILV</name>
<organism evidence="2 3">
    <name type="scientific">Rhizobium leguminosarum bv. viciae</name>
    <dbReference type="NCBI Taxonomy" id="387"/>
    <lineage>
        <taxon>Bacteria</taxon>
        <taxon>Pseudomonadati</taxon>
        <taxon>Pseudomonadota</taxon>
        <taxon>Alphaproteobacteria</taxon>
        <taxon>Hyphomicrobiales</taxon>
        <taxon>Rhizobiaceae</taxon>
        <taxon>Rhizobium/Agrobacterium group</taxon>
        <taxon>Rhizobium</taxon>
    </lineage>
</organism>
<accession>A0A8I2GW85</accession>
<evidence type="ECO:0000259" key="1">
    <source>
        <dbReference type="Pfam" id="PF14280"/>
    </source>
</evidence>
<dbReference type="Pfam" id="PF14280">
    <property type="entry name" value="DUF4365"/>
    <property type="match status" value="1"/>
</dbReference>
<reference evidence="2" key="1">
    <citation type="submission" date="2019-10" db="EMBL/GenBank/DDBJ databases">
        <title>Rhizobium leguminosarum symbiovar viciae collection.</title>
        <authorList>
            <person name="Boivin S."/>
            <person name="Lepetit M."/>
        </authorList>
    </citation>
    <scope>NUCLEOTIDE SEQUENCE</scope>
    <source>
        <strain evidence="2">L143</strain>
    </source>
</reference>
<dbReference type="InterPro" id="IPR025375">
    <property type="entry name" value="DUF4365"/>
</dbReference>
<evidence type="ECO:0000313" key="2">
    <source>
        <dbReference type="EMBL" id="NKM48783.1"/>
    </source>
</evidence>
<feature type="domain" description="DUF4365" evidence="1">
    <location>
        <begin position="11"/>
        <end position="141"/>
    </location>
</feature>
<evidence type="ECO:0000313" key="3">
    <source>
        <dbReference type="Proteomes" id="UP000662259"/>
    </source>
</evidence>
<dbReference type="RefSeq" id="WP_130804312.1">
    <property type="nucleotide sequence ID" value="NZ_WIEZ01000018.1"/>
</dbReference>
<comment type="caution">
    <text evidence="2">The sequence shown here is derived from an EMBL/GenBank/DDBJ whole genome shotgun (WGS) entry which is preliminary data.</text>
</comment>
<sequence length="302" mass="33832">MATYSSQRRGQLGVNQVEKVVLEMGWRWQQLDAANDDGVDGLIFVESGGIPTGQIIYVQVKCHDSRTDSKGRICVSFRKAGLARNYEQWRRVVGAAILVHVSPTPPYATHWVNLLEPGAVKGSQVFVDPKCGFGQSSARRLAIMCGNIHRDLLKARVDTETADFDYLKRGAADLQNNAKAFYRQLRADPPRLGGSGPLVNFSSEGWRHITRQSRARLTQLQSMLLLGATRRVIESTPEAALEVSDEFDGGRLVIARVALTFPFRQTCMVKLILRRRGTVGNYSYSFWSIYESRRGRDVLGRK</sequence>
<dbReference type="AlphaFoldDB" id="A0A8I2GW85"/>
<dbReference type="EMBL" id="WIEZ01000018">
    <property type="protein sequence ID" value="NKM48783.1"/>
    <property type="molecule type" value="Genomic_DNA"/>
</dbReference>
<protein>
    <submittedName>
        <fullName evidence="2">DUF4365 domain-containing protein</fullName>
    </submittedName>
</protein>
<gene>
    <name evidence="2" type="ORF">GFL91_28285</name>
</gene>